<comment type="caution">
    <text evidence="5">The sequence shown here is derived from an EMBL/GenBank/DDBJ whole genome shotgun (WGS) entry which is preliminary data.</text>
</comment>
<evidence type="ECO:0000313" key="6">
    <source>
        <dbReference type="Proteomes" id="UP001152885"/>
    </source>
</evidence>
<reference evidence="5" key="1">
    <citation type="submission" date="2022-12" db="EMBL/GenBank/DDBJ databases">
        <authorList>
            <person name="Brejova B."/>
        </authorList>
    </citation>
    <scope>NUCLEOTIDE SEQUENCE</scope>
</reference>
<proteinExistence type="inferred from homology"/>
<evidence type="ECO:0000256" key="1">
    <source>
        <dbReference type="ARBA" id="ARBA00004173"/>
    </source>
</evidence>
<protein>
    <submittedName>
        <fullName evidence="5">Uncharacterized protein</fullName>
    </submittedName>
</protein>
<evidence type="ECO:0000256" key="3">
    <source>
        <dbReference type="ARBA" id="ARBA00043970"/>
    </source>
</evidence>
<dbReference type="Pfam" id="PF10937">
    <property type="entry name" value="Kgd4-YMR31"/>
    <property type="match status" value="1"/>
</dbReference>
<keyword evidence="2" id="KW-0496">Mitochondrion</keyword>
<name>A0A9W4TZ83_9ASCO</name>
<comment type="subcellular location">
    <subcellularLocation>
        <location evidence="1">Mitochondrion</location>
    </subcellularLocation>
</comment>
<dbReference type="GO" id="GO:0006103">
    <property type="term" value="P:2-oxoglutarate metabolic process"/>
    <property type="evidence" value="ECO:0007669"/>
    <property type="project" value="InterPro"/>
</dbReference>
<evidence type="ECO:0000313" key="5">
    <source>
        <dbReference type="EMBL" id="CAI5759779.1"/>
    </source>
</evidence>
<gene>
    <name evidence="5" type="ORF">CANVERA_P4291</name>
</gene>
<feature type="region of interest" description="Disordered" evidence="4">
    <location>
        <begin position="16"/>
        <end position="68"/>
    </location>
</feature>
<dbReference type="InterPro" id="IPR020373">
    <property type="entry name" value="Kgd4/YMR-31"/>
</dbReference>
<accession>A0A9W4TZ83</accession>
<organism evidence="5 6">
    <name type="scientific">Candida verbasci</name>
    <dbReference type="NCBI Taxonomy" id="1227364"/>
    <lineage>
        <taxon>Eukaryota</taxon>
        <taxon>Fungi</taxon>
        <taxon>Dikarya</taxon>
        <taxon>Ascomycota</taxon>
        <taxon>Saccharomycotina</taxon>
        <taxon>Pichiomycetes</taxon>
        <taxon>Debaryomycetaceae</taxon>
        <taxon>Candida/Lodderomyces clade</taxon>
        <taxon>Candida</taxon>
    </lineage>
</organism>
<keyword evidence="6" id="KW-1185">Reference proteome</keyword>
<dbReference type="OrthoDB" id="2116030at2759"/>
<evidence type="ECO:0000256" key="2">
    <source>
        <dbReference type="ARBA" id="ARBA00023128"/>
    </source>
</evidence>
<dbReference type="AlphaFoldDB" id="A0A9W4TZ83"/>
<dbReference type="GO" id="GO:0005739">
    <property type="term" value="C:mitochondrion"/>
    <property type="evidence" value="ECO:0007669"/>
    <property type="project" value="UniProtKB-SubCell"/>
</dbReference>
<sequence length="99" mass="10845">MKAFTRLLKHVQSIKFVGGPHPTPKPHAAQAHPFAPNGLMPGQGSSSSSNSTPYHNPNSIKPKDGECFSRSELPERFRYKAIKDQEIDDIISGGAEVIY</sequence>
<comment type="similarity">
    <text evidence="3">Belongs to the alpha-ketoglutarate dehydrogenase component 4 family.</text>
</comment>
<dbReference type="Proteomes" id="UP001152885">
    <property type="component" value="Unassembled WGS sequence"/>
</dbReference>
<dbReference type="EMBL" id="CANTUO010000005">
    <property type="protein sequence ID" value="CAI5759779.1"/>
    <property type="molecule type" value="Genomic_DNA"/>
</dbReference>
<evidence type="ECO:0000256" key="4">
    <source>
        <dbReference type="SAM" id="MobiDB-lite"/>
    </source>
</evidence>